<dbReference type="InterPro" id="IPR058791">
    <property type="entry name" value="3HB_CusB"/>
</dbReference>
<dbReference type="RefSeq" id="WP_345198348.1">
    <property type="nucleotide sequence ID" value="NZ_BAABFL010000465.1"/>
</dbReference>
<proteinExistence type="inferred from homology"/>
<dbReference type="Pfam" id="PF25869">
    <property type="entry name" value="3HB_CusB"/>
    <property type="match status" value="1"/>
</dbReference>
<dbReference type="InterPro" id="IPR058792">
    <property type="entry name" value="Beta-barrel_RND_2"/>
</dbReference>
<evidence type="ECO:0000259" key="4">
    <source>
        <dbReference type="Pfam" id="PF19335"/>
    </source>
</evidence>
<feature type="domain" description="CusB-like three alpha-helical bundle" evidence="5">
    <location>
        <begin position="159"/>
        <end position="204"/>
    </location>
</feature>
<dbReference type="InterPro" id="IPR051909">
    <property type="entry name" value="MFP_Cation_Efflux"/>
</dbReference>
<sequence length="565" mass="62961">MKTITLISLASAVAFSAGMAAQYVLAPLSDAMAAESHEKKPLYWVAPMDPNYRRDQPGKSPMGMDLVPVYEDKGAADNTPGTVTISPAVQNNLGVRTETASLKTLEPQISTVGRIGYNEDSLLQINSRVQGWVENLQVSSVGDDVRKGDKLFDLYSPALVNAQEELLSALRSGNTGLIRASRERLASLDVPEQTISRIISNRRIERTLSVYAPRDGYVSKLNIREGGYINPSSLLVELASMASIWVVADVFERQSPLVRAGQVASMTVGYLPGKTWQGTVDYVYPELDAQTRSLRVRLRFNNPDDALKPNMYSRVSIVTDAFEALTIPKEALILTGDQERVVKALGNGQFRSVRVDSGRVVGEQVEILRGLHQGERVVTSAQFLLDSESSVTADLTRYESLARDRVWTTGTLDQKKDGVLTITHDPVPEWGWPGMTMDFDLSPEVGISVFDEGQAIRFEMEKTPAGSYRIVAMAKGEMNHETMDHSLMDHGEMNHEMMDHSQMNHGDMNHEMMDHSQMNHGEMNHEMMDHSQMNHGEMNHEMMDHSQMKHGEMNHDMMDHSQMGH</sequence>
<feature type="signal peptide" evidence="3">
    <location>
        <begin position="1"/>
        <end position="20"/>
    </location>
</feature>
<dbReference type="EMBL" id="BAABFL010000465">
    <property type="protein sequence ID" value="GAA4651885.1"/>
    <property type="molecule type" value="Genomic_DNA"/>
</dbReference>
<gene>
    <name evidence="9" type="ORF">GCM10023116_41690</name>
</gene>
<reference evidence="10" key="1">
    <citation type="journal article" date="2019" name="Int. J. Syst. Evol. Microbiol.">
        <title>The Global Catalogue of Microorganisms (GCM) 10K type strain sequencing project: providing services to taxonomists for standard genome sequencing and annotation.</title>
        <authorList>
            <consortium name="The Broad Institute Genomics Platform"/>
            <consortium name="The Broad Institute Genome Sequencing Center for Infectious Disease"/>
            <person name="Wu L."/>
            <person name="Ma J."/>
        </authorList>
    </citation>
    <scope>NUCLEOTIDE SEQUENCE [LARGE SCALE GENOMIC DNA]</scope>
    <source>
        <strain evidence="10">JCM 17805</strain>
    </source>
</reference>
<dbReference type="Gene3D" id="6.10.140.730">
    <property type="match status" value="1"/>
</dbReference>
<accession>A0ABP8V795</accession>
<evidence type="ECO:0000259" key="6">
    <source>
        <dbReference type="Pfam" id="PF25919"/>
    </source>
</evidence>
<name>A0ABP8V795_9GAMM</name>
<dbReference type="Pfam" id="PF25975">
    <property type="entry name" value="CzcB_C"/>
    <property type="match status" value="1"/>
</dbReference>
<dbReference type="NCBIfam" id="TIGR01730">
    <property type="entry name" value="RND_mfp"/>
    <property type="match status" value="1"/>
</dbReference>
<dbReference type="Gene3D" id="2.40.50.100">
    <property type="match status" value="1"/>
</dbReference>
<dbReference type="PANTHER" id="PTHR30097:SF15">
    <property type="entry name" value="CATION EFFLUX SYSTEM PROTEIN CUSB"/>
    <property type="match status" value="1"/>
</dbReference>
<evidence type="ECO:0000259" key="5">
    <source>
        <dbReference type="Pfam" id="PF25869"/>
    </source>
</evidence>
<keyword evidence="2" id="KW-0813">Transport</keyword>
<dbReference type="Pfam" id="PF25954">
    <property type="entry name" value="Beta-barrel_RND_2"/>
    <property type="match status" value="1"/>
</dbReference>
<protein>
    <submittedName>
        <fullName evidence="9">Efflux RND transporter periplasmic adaptor subunit</fullName>
    </submittedName>
</protein>
<keyword evidence="3" id="KW-0732">Signal</keyword>
<dbReference type="Gene3D" id="2.40.30.170">
    <property type="match status" value="1"/>
</dbReference>
<evidence type="ECO:0000313" key="10">
    <source>
        <dbReference type="Proteomes" id="UP001500604"/>
    </source>
</evidence>
<dbReference type="PANTHER" id="PTHR30097">
    <property type="entry name" value="CATION EFFLUX SYSTEM PROTEIN CUSB"/>
    <property type="match status" value="1"/>
</dbReference>
<dbReference type="InterPro" id="IPR042230">
    <property type="entry name" value="CusF_sf"/>
</dbReference>
<dbReference type="InterPro" id="IPR058649">
    <property type="entry name" value="CzcB_C"/>
</dbReference>
<dbReference type="InterPro" id="IPR045800">
    <property type="entry name" value="HMBD"/>
</dbReference>
<dbReference type="Gene3D" id="2.40.50.320">
    <property type="entry name" value="Copper binding periplasmic protein CusF"/>
    <property type="match status" value="1"/>
</dbReference>
<feature type="domain" description="CusB-like beta-barrel" evidence="7">
    <location>
        <begin position="243"/>
        <end position="319"/>
    </location>
</feature>
<evidence type="ECO:0000259" key="7">
    <source>
        <dbReference type="Pfam" id="PF25954"/>
    </source>
</evidence>
<comment type="caution">
    <text evidence="9">The sequence shown here is derived from an EMBL/GenBank/DDBJ whole genome shotgun (WGS) entry which is preliminary data.</text>
</comment>
<feature type="domain" description="CusB-like barrel-sandwich hybrid" evidence="6">
    <location>
        <begin position="125"/>
        <end position="238"/>
    </location>
</feature>
<dbReference type="InterPro" id="IPR021647">
    <property type="entry name" value="CusF_Ec"/>
</dbReference>
<feature type="domain" description="Heavy metal binding" evidence="4">
    <location>
        <begin position="43"/>
        <end position="69"/>
    </location>
</feature>
<dbReference type="Pfam" id="PF25919">
    <property type="entry name" value="BSH_CusB"/>
    <property type="match status" value="1"/>
</dbReference>
<dbReference type="InterPro" id="IPR006143">
    <property type="entry name" value="RND_pump_MFP"/>
</dbReference>
<evidence type="ECO:0000259" key="8">
    <source>
        <dbReference type="Pfam" id="PF25975"/>
    </source>
</evidence>
<dbReference type="Proteomes" id="UP001500604">
    <property type="component" value="Unassembled WGS sequence"/>
</dbReference>
<keyword evidence="10" id="KW-1185">Reference proteome</keyword>
<organism evidence="9 10">
    <name type="scientific">Kistimonas scapharcae</name>
    <dbReference type="NCBI Taxonomy" id="1036133"/>
    <lineage>
        <taxon>Bacteria</taxon>
        <taxon>Pseudomonadati</taxon>
        <taxon>Pseudomonadota</taxon>
        <taxon>Gammaproteobacteria</taxon>
        <taxon>Oceanospirillales</taxon>
        <taxon>Endozoicomonadaceae</taxon>
        <taxon>Kistimonas</taxon>
    </lineage>
</organism>
<comment type="similarity">
    <text evidence="1">Belongs to the membrane fusion protein (MFP) (TC 8.A.1) family.</text>
</comment>
<evidence type="ECO:0000256" key="3">
    <source>
        <dbReference type="SAM" id="SignalP"/>
    </source>
</evidence>
<dbReference type="Gene3D" id="2.40.420.20">
    <property type="match status" value="1"/>
</dbReference>
<evidence type="ECO:0000256" key="1">
    <source>
        <dbReference type="ARBA" id="ARBA00009477"/>
    </source>
</evidence>
<dbReference type="Pfam" id="PF11604">
    <property type="entry name" value="CusF_Ec"/>
    <property type="match status" value="1"/>
</dbReference>
<dbReference type="InterPro" id="IPR058790">
    <property type="entry name" value="BSH_CusB"/>
</dbReference>
<evidence type="ECO:0000313" key="9">
    <source>
        <dbReference type="EMBL" id="GAA4651885.1"/>
    </source>
</evidence>
<dbReference type="SUPFAM" id="SSF111369">
    <property type="entry name" value="HlyD-like secretion proteins"/>
    <property type="match status" value="1"/>
</dbReference>
<feature type="domain" description="CzcB-like C-terminal circularly permuted SH3-like" evidence="8">
    <location>
        <begin position="326"/>
        <end position="385"/>
    </location>
</feature>
<evidence type="ECO:0000256" key="2">
    <source>
        <dbReference type="ARBA" id="ARBA00022448"/>
    </source>
</evidence>
<dbReference type="Pfam" id="PF19335">
    <property type="entry name" value="HMBD"/>
    <property type="match status" value="1"/>
</dbReference>
<feature type="chain" id="PRO_5046224849" evidence="3">
    <location>
        <begin position="21"/>
        <end position="565"/>
    </location>
</feature>